<proteinExistence type="predicted"/>
<gene>
    <name evidence="2" type="ORF">GCM10009665_54180</name>
</gene>
<dbReference type="RefSeq" id="WP_344444638.1">
    <property type="nucleotide sequence ID" value="NZ_BAAALF010000122.1"/>
</dbReference>
<dbReference type="Proteomes" id="UP001500037">
    <property type="component" value="Unassembled WGS sequence"/>
</dbReference>
<sequence>MSTTSTTSTVARSRKRRTASALAVVIALTGITAGAVGTASATTMPPKKCFVEVYYDGHWTKVQVSC</sequence>
<protein>
    <submittedName>
        <fullName evidence="2">Uncharacterized protein</fullName>
    </submittedName>
</protein>
<organism evidence="2 3">
    <name type="scientific">Kitasatospora nipponensis</name>
    <dbReference type="NCBI Taxonomy" id="258049"/>
    <lineage>
        <taxon>Bacteria</taxon>
        <taxon>Bacillati</taxon>
        <taxon>Actinomycetota</taxon>
        <taxon>Actinomycetes</taxon>
        <taxon>Kitasatosporales</taxon>
        <taxon>Streptomycetaceae</taxon>
        <taxon>Kitasatospora</taxon>
    </lineage>
</organism>
<feature type="chain" id="PRO_5046886804" evidence="1">
    <location>
        <begin position="36"/>
        <end position="66"/>
    </location>
</feature>
<evidence type="ECO:0000313" key="3">
    <source>
        <dbReference type="Proteomes" id="UP001500037"/>
    </source>
</evidence>
<accession>A0ABN1WRQ6</accession>
<reference evidence="2 3" key="1">
    <citation type="journal article" date="2019" name="Int. J. Syst. Evol. Microbiol.">
        <title>The Global Catalogue of Microorganisms (GCM) 10K type strain sequencing project: providing services to taxonomists for standard genome sequencing and annotation.</title>
        <authorList>
            <consortium name="The Broad Institute Genomics Platform"/>
            <consortium name="The Broad Institute Genome Sequencing Center for Infectious Disease"/>
            <person name="Wu L."/>
            <person name="Ma J."/>
        </authorList>
    </citation>
    <scope>NUCLEOTIDE SEQUENCE [LARGE SCALE GENOMIC DNA]</scope>
    <source>
        <strain evidence="2 3">JCM 13004</strain>
    </source>
</reference>
<keyword evidence="3" id="KW-1185">Reference proteome</keyword>
<feature type="signal peptide" evidence="1">
    <location>
        <begin position="1"/>
        <end position="35"/>
    </location>
</feature>
<name>A0ABN1WRQ6_9ACTN</name>
<evidence type="ECO:0000256" key="1">
    <source>
        <dbReference type="SAM" id="SignalP"/>
    </source>
</evidence>
<dbReference type="EMBL" id="BAAALF010000122">
    <property type="protein sequence ID" value="GAA1256948.1"/>
    <property type="molecule type" value="Genomic_DNA"/>
</dbReference>
<evidence type="ECO:0000313" key="2">
    <source>
        <dbReference type="EMBL" id="GAA1256948.1"/>
    </source>
</evidence>
<comment type="caution">
    <text evidence="2">The sequence shown here is derived from an EMBL/GenBank/DDBJ whole genome shotgun (WGS) entry which is preliminary data.</text>
</comment>
<keyword evidence="1" id="KW-0732">Signal</keyword>